<dbReference type="RefSeq" id="XP_035433096.2">
    <property type="nucleotide sequence ID" value="XM_035577203.2"/>
</dbReference>
<feature type="region of interest" description="Disordered" evidence="1">
    <location>
        <begin position="61"/>
        <end position="80"/>
    </location>
</feature>
<accession>A0A9R0EGT0</accession>
<feature type="signal peptide" evidence="2">
    <location>
        <begin position="1"/>
        <end position="18"/>
    </location>
</feature>
<dbReference type="GeneID" id="118264626"/>
<evidence type="ECO:0000313" key="4">
    <source>
        <dbReference type="Proteomes" id="UP000829999"/>
    </source>
</evidence>
<protein>
    <submittedName>
        <fullName evidence="5">Nipped-B-like protein B</fullName>
    </submittedName>
</protein>
<proteinExistence type="predicted"/>
<dbReference type="SMART" id="SM00848">
    <property type="entry name" value="Inhibitor_I29"/>
    <property type="match status" value="1"/>
</dbReference>
<dbReference type="InterPro" id="IPR038765">
    <property type="entry name" value="Papain-like_cys_pep_sf"/>
</dbReference>
<dbReference type="InterPro" id="IPR013201">
    <property type="entry name" value="Prot_inhib_I29"/>
</dbReference>
<gene>
    <name evidence="5" type="primary">LOC118264626</name>
</gene>
<feature type="compositionally biased region" description="Basic and acidic residues" evidence="1">
    <location>
        <begin position="61"/>
        <end position="72"/>
    </location>
</feature>
<sequence length="171" mass="19659">MRLFGIVLALVVVAIVNAAPADKDKVTNKNKDKVKNKVKDLVNDKLDDDVDNDDVKAARADKNKVKDKVKDENSDEVNNKPYYDVNKAQELFKKYIKDFNKQYKNEADKNAHYLAFVETLKEINRNNAVSDSAVFDLNYMADYTKEDLIKTRGLLSEHFWKITIVSWGILN</sequence>
<dbReference type="AlphaFoldDB" id="A0A9R0EGT0"/>
<dbReference type="OrthoDB" id="5855924at2759"/>
<dbReference type="Pfam" id="PF08246">
    <property type="entry name" value="Inhibitor_I29"/>
    <property type="match status" value="1"/>
</dbReference>
<dbReference type="SUPFAM" id="SSF54001">
    <property type="entry name" value="Cysteine proteinases"/>
    <property type="match status" value="1"/>
</dbReference>
<evidence type="ECO:0000256" key="1">
    <source>
        <dbReference type="SAM" id="MobiDB-lite"/>
    </source>
</evidence>
<keyword evidence="2" id="KW-0732">Signal</keyword>
<organism evidence="4 5">
    <name type="scientific">Spodoptera frugiperda</name>
    <name type="common">Fall armyworm</name>
    <dbReference type="NCBI Taxonomy" id="7108"/>
    <lineage>
        <taxon>Eukaryota</taxon>
        <taxon>Metazoa</taxon>
        <taxon>Ecdysozoa</taxon>
        <taxon>Arthropoda</taxon>
        <taxon>Hexapoda</taxon>
        <taxon>Insecta</taxon>
        <taxon>Pterygota</taxon>
        <taxon>Neoptera</taxon>
        <taxon>Endopterygota</taxon>
        <taxon>Lepidoptera</taxon>
        <taxon>Glossata</taxon>
        <taxon>Ditrysia</taxon>
        <taxon>Noctuoidea</taxon>
        <taxon>Noctuidae</taxon>
        <taxon>Amphipyrinae</taxon>
        <taxon>Spodoptera</taxon>
    </lineage>
</organism>
<name>A0A9R0EGT0_SPOFR</name>
<feature type="chain" id="PRO_5040261152" evidence="2">
    <location>
        <begin position="19"/>
        <end position="171"/>
    </location>
</feature>
<dbReference type="Proteomes" id="UP000829999">
    <property type="component" value="Chromosome 26"/>
</dbReference>
<evidence type="ECO:0000313" key="5">
    <source>
        <dbReference type="RefSeq" id="XP_035433096.2"/>
    </source>
</evidence>
<feature type="domain" description="Cathepsin propeptide inhibitor" evidence="3">
    <location>
        <begin position="92"/>
        <end position="148"/>
    </location>
</feature>
<dbReference type="Gene3D" id="1.10.287.2250">
    <property type="match status" value="1"/>
</dbReference>
<keyword evidence="4" id="KW-1185">Reference proteome</keyword>
<evidence type="ECO:0000256" key="2">
    <source>
        <dbReference type="SAM" id="SignalP"/>
    </source>
</evidence>
<reference evidence="5" key="1">
    <citation type="submission" date="2025-08" db="UniProtKB">
        <authorList>
            <consortium name="RefSeq"/>
        </authorList>
    </citation>
    <scope>IDENTIFICATION</scope>
    <source>
        <tissue evidence="5">Whole larval tissue</tissue>
    </source>
</reference>
<evidence type="ECO:0000259" key="3">
    <source>
        <dbReference type="SMART" id="SM00848"/>
    </source>
</evidence>